<dbReference type="Proteomes" id="UP000295773">
    <property type="component" value="Unassembled WGS sequence"/>
</dbReference>
<keyword evidence="4 5" id="KW-0472">Membrane</keyword>
<organism evidence="7 8">
    <name type="scientific">Longicatena caecimuris</name>
    <dbReference type="NCBI Taxonomy" id="1796635"/>
    <lineage>
        <taxon>Bacteria</taxon>
        <taxon>Bacillati</taxon>
        <taxon>Bacillota</taxon>
        <taxon>Erysipelotrichia</taxon>
        <taxon>Erysipelotrichales</taxon>
        <taxon>Erysipelotrichaceae</taxon>
        <taxon>Longicatena</taxon>
    </lineage>
</organism>
<feature type="transmembrane region" description="Helical" evidence="5">
    <location>
        <begin position="15"/>
        <end position="36"/>
    </location>
</feature>
<feature type="transmembrane region" description="Helical" evidence="5">
    <location>
        <begin position="464"/>
        <end position="481"/>
    </location>
</feature>
<keyword evidence="8" id="KW-1185">Reference proteome</keyword>
<keyword evidence="2 5" id="KW-0812">Transmembrane</keyword>
<dbReference type="Pfam" id="PF04932">
    <property type="entry name" value="Wzy_C"/>
    <property type="match status" value="1"/>
</dbReference>
<evidence type="ECO:0000256" key="1">
    <source>
        <dbReference type="ARBA" id="ARBA00004141"/>
    </source>
</evidence>
<proteinExistence type="predicted"/>
<feature type="transmembrane region" description="Helical" evidence="5">
    <location>
        <begin position="429"/>
        <end position="452"/>
    </location>
</feature>
<evidence type="ECO:0000313" key="8">
    <source>
        <dbReference type="Proteomes" id="UP000295773"/>
    </source>
</evidence>
<evidence type="ECO:0000256" key="4">
    <source>
        <dbReference type="ARBA" id="ARBA00023136"/>
    </source>
</evidence>
<dbReference type="PANTHER" id="PTHR37422">
    <property type="entry name" value="TEICHURONIC ACID BIOSYNTHESIS PROTEIN TUAE"/>
    <property type="match status" value="1"/>
</dbReference>
<gene>
    <name evidence="7" type="ORF">EDD61_1212</name>
</gene>
<keyword evidence="7" id="KW-0436">Ligase</keyword>
<evidence type="ECO:0000256" key="2">
    <source>
        <dbReference type="ARBA" id="ARBA00022692"/>
    </source>
</evidence>
<dbReference type="GO" id="GO:0016020">
    <property type="term" value="C:membrane"/>
    <property type="evidence" value="ECO:0007669"/>
    <property type="project" value="UniProtKB-SubCell"/>
</dbReference>
<evidence type="ECO:0000256" key="5">
    <source>
        <dbReference type="SAM" id="Phobius"/>
    </source>
</evidence>
<feature type="transmembrane region" description="Helical" evidence="5">
    <location>
        <begin position="487"/>
        <end position="503"/>
    </location>
</feature>
<evidence type="ECO:0000259" key="6">
    <source>
        <dbReference type="Pfam" id="PF04932"/>
    </source>
</evidence>
<protein>
    <submittedName>
        <fullName evidence="7">O-antigen ligase-like membrane protein</fullName>
    </submittedName>
</protein>
<dbReference type="EMBL" id="SMBP01000021">
    <property type="protein sequence ID" value="TCU55671.1"/>
    <property type="molecule type" value="Genomic_DNA"/>
</dbReference>
<feature type="transmembrane region" description="Helical" evidence="5">
    <location>
        <begin position="144"/>
        <end position="162"/>
    </location>
</feature>
<dbReference type="InterPro" id="IPR007016">
    <property type="entry name" value="O-antigen_ligase-rel_domated"/>
</dbReference>
<keyword evidence="3 5" id="KW-1133">Transmembrane helix</keyword>
<sequence length="517" mass="59746">MEKETGYLIMARKMAYCYLFLFNSLFLFWFTDYYYNLNDSKYYFYITITAITLLISGVLYALHKLQLKKDNQTTTWKQLIHLSITDKLLFLCLCSYLITTIISSYPSASCYGMIRHTGLIFALFLAGTYAIVSRLYQQQQSILLLFLGSVGVVVIIGMLQFFNIDPLGFFQEVSDYQSNFYLSTMGNINFFSSLICLSLPLTIVLYLYCENTTSKILYSISMILCFIGLMIANSDSGYFGIFTLLLIIAYFALKNIQYLKRYFIVLLYFLGTFKLMGILIYFMQDSCRELHTFSHFIAYRPITWIFLVIVGIAYLLMDVYTSPCEKYFKGIQKVGRGLLLLIVILAIGLFLYYSFIDTKQPLGTFANYLRYNDAWGTGRGLIWNRVLYSYTQLPFLQLLFGHGLDTTRLLLIDTFGETMALYDNAHNEILQYLVTTGIVGLLCYLSTLISSLKRLWIFIKKEPYAFAIAATMLCYFIQAIVNINQPITTPFLFMFLGIGESFIRQEQTQPIKQDVNN</sequence>
<evidence type="ECO:0000313" key="7">
    <source>
        <dbReference type="EMBL" id="TCU55671.1"/>
    </source>
</evidence>
<feature type="transmembrane region" description="Helical" evidence="5">
    <location>
        <begin position="338"/>
        <end position="356"/>
    </location>
</feature>
<feature type="transmembrane region" description="Helical" evidence="5">
    <location>
        <begin position="88"/>
        <end position="107"/>
    </location>
</feature>
<dbReference type="PANTHER" id="PTHR37422:SF13">
    <property type="entry name" value="LIPOPOLYSACCHARIDE BIOSYNTHESIS PROTEIN PA4999-RELATED"/>
    <property type="match status" value="1"/>
</dbReference>
<dbReference type="AlphaFoldDB" id="A0A4R3T2C7"/>
<feature type="transmembrane region" description="Helical" evidence="5">
    <location>
        <begin position="296"/>
        <end position="317"/>
    </location>
</feature>
<dbReference type="InterPro" id="IPR051533">
    <property type="entry name" value="WaaL-like"/>
</dbReference>
<evidence type="ECO:0000256" key="3">
    <source>
        <dbReference type="ARBA" id="ARBA00022989"/>
    </source>
</evidence>
<dbReference type="GO" id="GO:0016874">
    <property type="term" value="F:ligase activity"/>
    <property type="evidence" value="ECO:0007669"/>
    <property type="project" value="UniProtKB-KW"/>
</dbReference>
<dbReference type="RefSeq" id="WP_132225401.1">
    <property type="nucleotide sequence ID" value="NZ_JANKBG010000020.1"/>
</dbReference>
<feature type="transmembrane region" description="Helical" evidence="5">
    <location>
        <begin position="263"/>
        <end position="284"/>
    </location>
</feature>
<feature type="transmembrane region" description="Helical" evidence="5">
    <location>
        <begin position="188"/>
        <end position="209"/>
    </location>
</feature>
<name>A0A4R3T2C7_9FIRM</name>
<accession>A0A4R3T2C7</accession>
<reference evidence="7 8" key="1">
    <citation type="submission" date="2019-03" db="EMBL/GenBank/DDBJ databases">
        <title>Genomic Encyclopedia of Type Strains, Phase IV (KMG-IV): sequencing the most valuable type-strain genomes for metagenomic binning, comparative biology and taxonomic classification.</title>
        <authorList>
            <person name="Goeker M."/>
        </authorList>
    </citation>
    <scope>NUCLEOTIDE SEQUENCE [LARGE SCALE GENOMIC DNA]</scope>
    <source>
        <strain evidence="7 8">DSM 29481</strain>
    </source>
</reference>
<comment type="subcellular location">
    <subcellularLocation>
        <location evidence="1">Membrane</location>
        <topology evidence="1">Multi-pass membrane protein</topology>
    </subcellularLocation>
</comment>
<feature type="domain" description="O-antigen ligase-related" evidence="6">
    <location>
        <begin position="297"/>
        <end position="445"/>
    </location>
</feature>
<feature type="transmembrane region" description="Helical" evidence="5">
    <location>
        <begin position="216"/>
        <end position="232"/>
    </location>
</feature>
<feature type="transmembrane region" description="Helical" evidence="5">
    <location>
        <begin position="42"/>
        <end position="62"/>
    </location>
</feature>
<feature type="transmembrane region" description="Helical" evidence="5">
    <location>
        <begin position="113"/>
        <end position="132"/>
    </location>
</feature>
<comment type="caution">
    <text evidence="7">The sequence shown here is derived from an EMBL/GenBank/DDBJ whole genome shotgun (WGS) entry which is preliminary data.</text>
</comment>
<feature type="transmembrane region" description="Helical" evidence="5">
    <location>
        <begin position="238"/>
        <end position="256"/>
    </location>
</feature>